<dbReference type="SUPFAM" id="SSF53748">
    <property type="entry name" value="Phosphoglycerate kinase"/>
    <property type="match status" value="1"/>
</dbReference>
<evidence type="ECO:0000256" key="9">
    <source>
        <dbReference type="ARBA" id="ARBA00022777"/>
    </source>
</evidence>
<dbReference type="GO" id="GO:0043531">
    <property type="term" value="F:ADP binding"/>
    <property type="evidence" value="ECO:0007669"/>
    <property type="project" value="TreeGrafter"/>
</dbReference>
<feature type="binding site" evidence="11">
    <location>
        <position position="38"/>
    </location>
    <ligand>
        <name>substrate</name>
    </ligand>
</feature>
<sequence length="398" mass="41732">MSKNFRTLDDVDVKGKRVLLRVDLNVPTENGRVTDATRIERVVPTITEISDKGGKVILLAHFGRPKGRDAKESLKPVAEALSKVIKKPVAFADDCIGEAAAKAVAAMKDGDILCLENTRFHKEEEKNDQAFVAELAKLGDIWVNDAFSAAHRAHASTEGLGHKLPAYAGRTMQAELSALSKALEAPTKPVIAIIGGAKVSTKIDLIENLVTKVDALVIGGGMANTFLHAQGVGVGKSLAEKDLAATALRILEKATAANCAIILPVDAVVAYHFAANSPSHAYGLDAIPADGMILDVGPQSIARIHSAIDDAATLVWNGPLGAFEMTPFDRGTVVAAKHAAARTKAKKLVSVAGGGDTVAALNQAGVANEFSYVSTAGGAFLEWMEGKPLPGVEVLKSR</sequence>
<feature type="binding site" evidence="11 13">
    <location>
        <begin position="354"/>
        <end position="357"/>
    </location>
    <ligand>
        <name>ATP</name>
        <dbReference type="ChEBI" id="CHEBI:30616"/>
    </ligand>
</feature>
<evidence type="ECO:0000256" key="10">
    <source>
        <dbReference type="ARBA" id="ARBA00022840"/>
    </source>
</evidence>
<dbReference type="PANTHER" id="PTHR11406">
    <property type="entry name" value="PHOSPHOGLYCERATE KINASE"/>
    <property type="match status" value="1"/>
</dbReference>
<evidence type="ECO:0000256" key="12">
    <source>
        <dbReference type="PIRSR" id="PIRSR000724-1"/>
    </source>
</evidence>
<dbReference type="FunFam" id="3.40.50.1260:FF:000007">
    <property type="entry name" value="Phosphoglycerate kinase"/>
    <property type="match status" value="1"/>
</dbReference>
<dbReference type="Proteomes" id="UP000051913">
    <property type="component" value="Unassembled WGS sequence"/>
</dbReference>
<dbReference type="OrthoDB" id="9808460at2"/>
<dbReference type="PRINTS" id="PR00477">
    <property type="entry name" value="PHGLYCKINASE"/>
</dbReference>
<evidence type="ECO:0000256" key="3">
    <source>
        <dbReference type="ARBA" id="ARBA00008982"/>
    </source>
</evidence>
<evidence type="ECO:0000256" key="4">
    <source>
        <dbReference type="ARBA" id="ARBA00011245"/>
    </source>
</evidence>
<dbReference type="PROSITE" id="PS00111">
    <property type="entry name" value="PGLYCERATE_KINASE"/>
    <property type="match status" value="1"/>
</dbReference>
<dbReference type="EC" id="2.7.2.3" evidence="5 11"/>
<keyword evidence="11" id="KW-0324">Glycolysis</keyword>
<dbReference type="GO" id="GO:0005524">
    <property type="term" value="F:ATP binding"/>
    <property type="evidence" value="ECO:0007669"/>
    <property type="project" value="UniProtKB-KW"/>
</dbReference>
<evidence type="ECO:0000313" key="15">
    <source>
        <dbReference type="EMBL" id="KRQ99215.1"/>
    </source>
</evidence>
<evidence type="ECO:0000256" key="8">
    <source>
        <dbReference type="ARBA" id="ARBA00022741"/>
    </source>
</evidence>
<dbReference type="EMBL" id="LLXX01000173">
    <property type="protein sequence ID" value="KRQ99215.1"/>
    <property type="molecule type" value="Genomic_DNA"/>
</dbReference>
<dbReference type="GO" id="GO:0006096">
    <property type="term" value="P:glycolytic process"/>
    <property type="evidence" value="ECO:0007669"/>
    <property type="project" value="UniProtKB-UniRule"/>
</dbReference>
<reference evidence="15 16" key="1">
    <citation type="submission" date="2014-03" db="EMBL/GenBank/DDBJ databases">
        <title>Bradyrhizobium valentinum sp. nov., isolated from effective nodules of Lupinus mariae-josephae, a lupine endemic of basic-lime soils in Eastern Spain.</title>
        <authorList>
            <person name="Duran D."/>
            <person name="Rey L."/>
            <person name="Navarro A."/>
            <person name="Busquets A."/>
            <person name="Imperial J."/>
            <person name="Ruiz-Argueso T."/>
        </authorList>
    </citation>
    <scope>NUCLEOTIDE SEQUENCE [LARGE SCALE GENOMIC DNA]</scope>
    <source>
        <strain evidence="15 16">LmjM3</strain>
    </source>
</reference>
<feature type="binding site" evidence="11">
    <location>
        <position position="119"/>
    </location>
    <ligand>
        <name>substrate</name>
    </ligand>
</feature>
<evidence type="ECO:0000256" key="14">
    <source>
        <dbReference type="RuleBase" id="RU000532"/>
    </source>
</evidence>
<comment type="pathway">
    <text evidence="11">Carbohydrate degradation; glycolysis; pyruvate from D-glyceraldehyde 3-phosphate: step 2/5.</text>
</comment>
<feature type="binding site" evidence="12">
    <location>
        <position position="152"/>
    </location>
    <ligand>
        <name>(2R)-3-phosphoglycerate</name>
        <dbReference type="ChEBI" id="CHEBI:58272"/>
    </ligand>
</feature>
<evidence type="ECO:0000256" key="11">
    <source>
        <dbReference type="HAMAP-Rule" id="MF_00145"/>
    </source>
</evidence>
<comment type="catalytic activity">
    <reaction evidence="1 11 14">
        <text>(2R)-3-phosphoglycerate + ATP = (2R)-3-phospho-glyceroyl phosphate + ADP</text>
        <dbReference type="Rhea" id="RHEA:14801"/>
        <dbReference type="ChEBI" id="CHEBI:30616"/>
        <dbReference type="ChEBI" id="CHEBI:57604"/>
        <dbReference type="ChEBI" id="CHEBI:58272"/>
        <dbReference type="ChEBI" id="CHEBI:456216"/>
        <dbReference type="EC" id="2.7.2.3"/>
    </reaction>
</comment>
<dbReference type="PIRSF" id="PIRSF000724">
    <property type="entry name" value="Pgk"/>
    <property type="match status" value="1"/>
</dbReference>
<keyword evidence="16" id="KW-1185">Reference proteome</keyword>
<dbReference type="FunFam" id="3.40.50.1260:FF:000002">
    <property type="entry name" value="Phosphoglycerate kinase"/>
    <property type="match status" value="1"/>
</dbReference>
<keyword evidence="6 11" id="KW-0963">Cytoplasm</keyword>
<comment type="subcellular location">
    <subcellularLocation>
        <location evidence="2 11">Cytoplasm</location>
    </subcellularLocation>
</comment>
<name>A0A0R3KHK8_9BRAD</name>
<keyword evidence="10 11" id="KW-0067">ATP-binding</keyword>
<evidence type="ECO:0000256" key="7">
    <source>
        <dbReference type="ARBA" id="ARBA00022679"/>
    </source>
</evidence>
<evidence type="ECO:0000256" key="5">
    <source>
        <dbReference type="ARBA" id="ARBA00013061"/>
    </source>
</evidence>
<feature type="binding site" evidence="11">
    <location>
        <position position="152"/>
    </location>
    <ligand>
        <name>substrate</name>
    </ligand>
</feature>
<dbReference type="STRING" id="1518501.CQ10_33535"/>
<dbReference type="HAMAP" id="MF_00145">
    <property type="entry name" value="Phosphoglyc_kinase"/>
    <property type="match status" value="1"/>
</dbReference>
<dbReference type="InterPro" id="IPR015824">
    <property type="entry name" value="Phosphoglycerate_kinase_N"/>
</dbReference>
<dbReference type="GO" id="GO:0004618">
    <property type="term" value="F:phosphoglycerate kinase activity"/>
    <property type="evidence" value="ECO:0007669"/>
    <property type="project" value="UniProtKB-UniRule"/>
</dbReference>
<dbReference type="Pfam" id="PF00162">
    <property type="entry name" value="PGK"/>
    <property type="match status" value="1"/>
</dbReference>
<dbReference type="RefSeq" id="WP_057853867.1">
    <property type="nucleotide sequence ID" value="NZ_LLXX01000173.1"/>
</dbReference>
<feature type="binding site" evidence="11 13">
    <location>
        <position position="324"/>
    </location>
    <ligand>
        <name>ATP</name>
        <dbReference type="ChEBI" id="CHEBI:30616"/>
    </ligand>
</feature>
<feature type="binding site" evidence="12">
    <location>
        <position position="38"/>
    </location>
    <ligand>
        <name>(2R)-3-phosphoglycerate</name>
        <dbReference type="ChEBI" id="CHEBI:58272"/>
    </ligand>
</feature>
<evidence type="ECO:0000256" key="13">
    <source>
        <dbReference type="PIRSR" id="PIRSR000724-2"/>
    </source>
</evidence>
<evidence type="ECO:0000256" key="6">
    <source>
        <dbReference type="ARBA" id="ARBA00022490"/>
    </source>
</evidence>
<dbReference type="Gene3D" id="3.40.50.1260">
    <property type="entry name" value="Phosphoglycerate kinase, N-terminal domain"/>
    <property type="match status" value="2"/>
</dbReference>
<organism evidence="15 16">
    <name type="scientific">Bradyrhizobium valentinum</name>
    <dbReference type="NCBI Taxonomy" id="1518501"/>
    <lineage>
        <taxon>Bacteria</taxon>
        <taxon>Pseudomonadati</taxon>
        <taxon>Pseudomonadota</taxon>
        <taxon>Alphaproteobacteria</taxon>
        <taxon>Hyphomicrobiales</taxon>
        <taxon>Nitrobacteraceae</taxon>
        <taxon>Bradyrhizobium</taxon>
    </lineage>
</organism>
<feature type="binding site" evidence="11 12">
    <location>
        <begin position="23"/>
        <end position="25"/>
    </location>
    <ligand>
        <name>substrate</name>
    </ligand>
</feature>
<dbReference type="InterPro" id="IPR015911">
    <property type="entry name" value="Phosphoglycerate_kinase_CS"/>
</dbReference>
<dbReference type="GO" id="GO:0005829">
    <property type="term" value="C:cytosol"/>
    <property type="evidence" value="ECO:0007669"/>
    <property type="project" value="TreeGrafter"/>
</dbReference>
<comment type="similarity">
    <text evidence="3 11 14">Belongs to the phosphoglycerate kinase family.</text>
</comment>
<feature type="binding site" evidence="12">
    <location>
        <position position="119"/>
    </location>
    <ligand>
        <name>(2R)-3-phosphoglycerate</name>
        <dbReference type="ChEBI" id="CHEBI:58272"/>
    </ligand>
</feature>
<evidence type="ECO:0000256" key="1">
    <source>
        <dbReference type="ARBA" id="ARBA00000642"/>
    </source>
</evidence>
<feature type="binding site" evidence="11 12">
    <location>
        <begin position="61"/>
        <end position="64"/>
    </location>
    <ligand>
        <name>substrate</name>
    </ligand>
</feature>
<comment type="caution">
    <text evidence="15">The sequence shown here is derived from an EMBL/GenBank/DDBJ whole genome shotgun (WGS) entry which is preliminary data.</text>
</comment>
<comment type="subunit">
    <text evidence="4 11">Monomer.</text>
</comment>
<dbReference type="InterPro" id="IPR036043">
    <property type="entry name" value="Phosphoglycerate_kinase_sf"/>
</dbReference>
<dbReference type="AlphaFoldDB" id="A0A0R3KHK8"/>
<evidence type="ECO:0000256" key="2">
    <source>
        <dbReference type="ARBA" id="ARBA00004496"/>
    </source>
</evidence>
<comment type="caution">
    <text evidence="11">Lacks conserved residue(s) required for the propagation of feature annotation.</text>
</comment>
<dbReference type="PANTHER" id="PTHR11406:SF23">
    <property type="entry name" value="PHOSPHOGLYCERATE KINASE 1, CHLOROPLASTIC-RELATED"/>
    <property type="match status" value="1"/>
</dbReference>
<dbReference type="UniPathway" id="UPA00109">
    <property type="reaction ID" value="UER00185"/>
</dbReference>
<gene>
    <name evidence="11 15" type="primary">pgk</name>
    <name evidence="15" type="ORF">CP49_11490</name>
</gene>
<keyword evidence="7 11" id="KW-0808">Transferase</keyword>
<accession>A0A0R3KHK8</accession>
<keyword evidence="9 11" id="KW-0418">Kinase</keyword>
<feature type="binding site" evidence="11 13">
    <location>
        <position position="202"/>
    </location>
    <ligand>
        <name>ATP</name>
        <dbReference type="ChEBI" id="CHEBI:30616"/>
    </ligand>
</feature>
<keyword evidence="8 11" id="KW-0547">Nucleotide-binding</keyword>
<protein>
    <recommendedName>
        <fullName evidence="5 11">Phosphoglycerate kinase</fullName>
        <ecNumber evidence="5 11">2.7.2.3</ecNumber>
    </recommendedName>
</protein>
<proteinExistence type="inferred from homology"/>
<dbReference type="InterPro" id="IPR001576">
    <property type="entry name" value="Phosphoglycerate_kinase"/>
</dbReference>
<dbReference type="GO" id="GO:0006094">
    <property type="term" value="P:gluconeogenesis"/>
    <property type="evidence" value="ECO:0007669"/>
    <property type="project" value="TreeGrafter"/>
</dbReference>
<evidence type="ECO:0000313" key="16">
    <source>
        <dbReference type="Proteomes" id="UP000051913"/>
    </source>
</evidence>